<protein>
    <recommendedName>
        <fullName evidence="4">Proline racemase</fullName>
    </recommendedName>
</protein>
<evidence type="ECO:0008006" key="4">
    <source>
        <dbReference type="Google" id="ProtNLM"/>
    </source>
</evidence>
<evidence type="ECO:0000256" key="1">
    <source>
        <dbReference type="ARBA" id="ARBA00007529"/>
    </source>
</evidence>
<evidence type="ECO:0000313" key="2">
    <source>
        <dbReference type="EMBL" id="RDD66428.1"/>
    </source>
</evidence>
<dbReference type="RefSeq" id="WP_114511035.1">
    <property type="nucleotide sequence ID" value="NZ_QPMK01000006.1"/>
</dbReference>
<dbReference type="Pfam" id="PF05544">
    <property type="entry name" value="Pro_racemase"/>
    <property type="match status" value="1"/>
</dbReference>
<dbReference type="Proteomes" id="UP000253977">
    <property type="component" value="Unassembled WGS sequence"/>
</dbReference>
<dbReference type="FunFam" id="3.10.310.10:FF:000005">
    <property type="entry name" value="Proline racemase"/>
    <property type="match status" value="1"/>
</dbReference>
<dbReference type="Gene3D" id="3.10.310.10">
    <property type="entry name" value="Diaminopimelate Epimerase, Chain A, domain 1"/>
    <property type="match status" value="2"/>
</dbReference>
<dbReference type="OrthoDB" id="181267at2"/>
<dbReference type="NCBIfam" id="NF047722">
    <property type="entry name" value="T3LHypDht"/>
    <property type="match status" value="1"/>
</dbReference>
<dbReference type="InterPro" id="IPR008794">
    <property type="entry name" value="Pro_racemase_fam"/>
</dbReference>
<dbReference type="AlphaFoldDB" id="A0A369TMD3"/>
<gene>
    <name evidence="2" type="ORF">DU478_11020</name>
</gene>
<proteinExistence type="inferred from homology"/>
<keyword evidence="3" id="KW-1185">Reference proteome</keyword>
<dbReference type="PIRSF" id="PIRSF029792">
    <property type="entry name" value="Pro_racemase"/>
    <property type="match status" value="1"/>
</dbReference>
<dbReference type="SUPFAM" id="SSF54506">
    <property type="entry name" value="Diaminopimelate epimerase-like"/>
    <property type="match status" value="1"/>
</dbReference>
<dbReference type="GO" id="GO:0047580">
    <property type="term" value="F:4-hydroxyproline epimerase activity"/>
    <property type="evidence" value="ECO:0007669"/>
    <property type="project" value="TreeGrafter"/>
</dbReference>
<dbReference type="SFLD" id="SFLDS00028">
    <property type="entry name" value="Proline_Racemase"/>
    <property type="match status" value="1"/>
</dbReference>
<accession>A0A369TMD3</accession>
<comment type="caution">
    <text evidence="2">The sequence shown here is derived from an EMBL/GenBank/DDBJ whole genome shotgun (WGS) entry which is preliminary data.</text>
</comment>
<evidence type="ECO:0000313" key="3">
    <source>
        <dbReference type="Proteomes" id="UP000253977"/>
    </source>
</evidence>
<name>A0A369TMD3_9RHOB</name>
<comment type="similarity">
    <text evidence="1">Belongs to the proline racemase family.</text>
</comment>
<reference evidence="2 3" key="1">
    <citation type="submission" date="2018-07" db="EMBL/GenBank/DDBJ databases">
        <title>Thalassococcus profundi sp. nov., a marine bacterium isolated from deep seawater of Okinawa Trough.</title>
        <authorList>
            <person name="Yu M."/>
        </authorList>
    </citation>
    <scope>NUCLEOTIDE SEQUENCE [LARGE SCALE GENOMIC DNA]</scope>
    <source>
        <strain evidence="2 3">WRAS1</strain>
    </source>
</reference>
<organism evidence="2 3">
    <name type="scientific">Thalassococcus profundi</name>
    <dbReference type="NCBI Taxonomy" id="2282382"/>
    <lineage>
        <taxon>Bacteria</taxon>
        <taxon>Pseudomonadati</taxon>
        <taxon>Pseudomonadota</taxon>
        <taxon>Alphaproteobacteria</taxon>
        <taxon>Rhodobacterales</taxon>
        <taxon>Roseobacteraceae</taxon>
        <taxon>Thalassococcus</taxon>
    </lineage>
</organism>
<dbReference type="PANTHER" id="PTHR33442">
    <property type="entry name" value="TRANS-3-HYDROXY-L-PROLINE DEHYDRATASE"/>
    <property type="match status" value="1"/>
</dbReference>
<dbReference type="PANTHER" id="PTHR33442:SF5">
    <property type="entry name" value="BIFUNCTIONAL TRANS-3-HYDROXY-L-PROLINE DEHYDRATASE_2-EPIMERASE"/>
    <property type="match status" value="1"/>
</dbReference>
<sequence>MRSTHVIHTVSCHAEGEVGDVITAGVDLPPGATLWDQRSWIAEDGVLRDFMLNEPRGGVFRHVNLLVPATHPEAQMGFIIMEPEHTPPMSGSNSICVATVLLDTGILPMTEPVTHLVLEAPGGLVRLRADCRDGKAERIHVENLPAFAGPLDQRLEVEGLGTLTVDIAWGGDSFVVVDPAGLELDLVPENAEALARLGTRIADAATRQLGFTHPDLPDWRHISFCLFAGKPEHRSDGLRVRSAVSIAPGKLDRSPTGTALSARMALLHARGEMAVGDVLTAVSVLDTEFRGTILGETSVGGLPAIRPEISGRAWITGTHQHMLDPDDPFPRGYRLSDTWPMPGRD</sequence>
<dbReference type="EMBL" id="QPMK01000006">
    <property type="protein sequence ID" value="RDD66428.1"/>
    <property type="molecule type" value="Genomic_DNA"/>
</dbReference>